<dbReference type="InterPro" id="IPR012296">
    <property type="entry name" value="Nuclease_put_TT1808"/>
</dbReference>
<dbReference type="Pfam" id="PF05685">
    <property type="entry name" value="Uma2"/>
    <property type="match status" value="1"/>
</dbReference>
<proteinExistence type="predicted"/>
<dbReference type="Gene3D" id="3.90.1570.10">
    <property type="entry name" value="tt1808, chain A"/>
    <property type="match status" value="1"/>
</dbReference>
<evidence type="ECO:0000313" key="3">
    <source>
        <dbReference type="Proteomes" id="UP000008366"/>
    </source>
</evidence>
<organism evidence="2 3">
    <name type="scientific">Kineosphaera limosa NBRC 100340</name>
    <dbReference type="NCBI Taxonomy" id="1184609"/>
    <lineage>
        <taxon>Bacteria</taxon>
        <taxon>Bacillati</taxon>
        <taxon>Actinomycetota</taxon>
        <taxon>Actinomycetes</taxon>
        <taxon>Micrococcales</taxon>
        <taxon>Dermatophilaceae</taxon>
        <taxon>Kineosphaera</taxon>
    </lineage>
</organism>
<dbReference type="PANTHER" id="PTHR34107:SF4">
    <property type="entry name" value="SLL1222 PROTEIN"/>
    <property type="match status" value="1"/>
</dbReference>
<dbReference type="PANTHER" id="PTHR34107">
    <property type="entry name" value="SLL0198 PROTEIN-RELATED"/>
    <property type="match status" value="1"/>
</dbReference>
<dbReference type="AlphaFoldDB" id="K6WB09"/>
<comment type="caution">
    <text evidence="2">The sequence shown here is derived from an EMBL/GenBank/DDBJ whole genome shotgun (WGS) entry which is preliminary data.</text>
</comment>
<dbReference type="EMBL" id="BAHD01000037">
    <property type="protein sequence ID" value="GAB96410.1"/>
    <property type="molecule type" value="Genomic_DNA"/>
</dbReference>
<dbReference type="SUPFAM" id="SSF52980">
    <property type="entry name" value="Restriction endonuclease-like"/>
    <property type="match status" value="1"/>
</dbReference>
<accession>K6WB09</accession>
<protein>
    <recommendedName>
        <fullName evidence="1">Putative restriction endonuclease domain-containing protein</fullName>
    </recommendedName>
</protein>
<dbReference type="eggNOG" id="COG4636">
    <property type="taxonomic scope" value="Bacteria"/>
</dbReference>
<dbReference type="OrthoDB" id="9799703at2"/>
<reference evidence="2 3" key="1">
    <citation type="submission" date="2012-08" db="EMBL/GenBank/DDBJ databases">
        <title>Whole genome shotgun sequence of Kineosphaera limosa NBRC 100340.</title>
        <authorList>
            <person name="Yoshida I."/>
            <person name="Isaki S."/>
            <person name="Hosoyama A."/>
            <person name="Tsuchikane K."/>
            <person name="Katsumata H."/>
            <person name="Ando Y."/>
            <person name="Ohji S."/>
            <person name="Hamada M."/>
            <person name="Tamura T."/>
            <person name="Yamazoe A."/>
            <person name="Yamazaki S."/>
            <person name="Fujita N."/>
        </authorList>
    </citation>
    <scope>NUCLEOTIDE SEQUENCE [LARGE SCALE GENOMIC DNA]</scope>
    <source>
        <strain evidence="2 3">NBRC 100340</strain>
    </source>
</reference>
<dbReference type="CDD" id="cd06260">
    <property type="entry name" value="DUF820-like"/>
    <property type="match status" value="1"/>
</dbReference>
<sequence>MTTTIHDDRVWTRSERDALPDERHRYELLDGALIVSAAPRPIHQIVVFGLYNQLWPACPEHLRILGAPLDIDLSEDSVLEPDLLVARRDQFDDRGLPGRPELAVEVLSPSSRRIDRVLKRERYERAGTPAYWIVDPDELTLTAYELRDARFELAAQVGPQDGWTASVPFEVTLTPGRWAD</sequence>
<feature type="domain" description="Putative restriction endonuclease" evidence="1">
    <location>
        <begin position="18"/>
        <end position="169"/>
    </location>
</feature>
<dbReference type="Proteomes" id="UP000008366">
    <property type="component" value="Unassembled WGS sequence"/>
</dbReference>
<dbReference type="STRING" id="1184609.KILIM_037_00290"/>
<evidence type="ECO:0000313" key="2">
    <source>
        <dbReference type="EMBL" id="GAB96410.1"/>
    </source>
</evidence>
<name>K6WB09_9MICO</name>
<dbReference type="RefSeq" id="WP_006592942.1">
    <property type="nucleotide sequence ID" value="NZ_BAHD01000037.1"/>
</dbReference>
<dbReference type="InterPro" id="IPR008538">
    <property type="entry name" value="Uma2"/>
</dbReference>
<evidence type="ECO:0000259" key="1">
    <source>
        <dbReference type="Pfam" id="PF05685"/>
    </source>
</evidence>
<keyword evidence="3" id="KW-1185">Reference proteome</keyword>
<gene>
    <name evidence="2" type="ORF">KILIM_037_00290</name>
</gene>
<dbReference type="InterPro" id="IPR011335">
    <property type="entry name" value="Restrct_endonuc-II-like"/>
</dbReference>